<name>A0ABW2ADQ3_9MICO</name>
<dbReference type="EMBL" id="JBHSWH010000001">
    <property type="protein sequence ID" value="MFC6704764.1"/>
    <property type="molecule type" value="Genomic_DNA"/>
</dbReference>
<dbReference type="SUPFAM" id="SSF69304">
    <property type="entry name" value="Tricorn protease N-terminal domain"/>
    <property type="match status" value="1"/>
</dbReference>
<dbReference type="Proteomes" id="UP001596298">
    <property type="component" value="Unassembled WGS sequence"/>
</dbReference>
<evidence type="ECO:0000313" key="2">
    <source>
        <dbReference type="EMBL" id="MFC6704764.1"/>
    </source>
</evidence>
<evidence type="ECO:0000256" key="1">
    <source>
        <dbReference type="SAM" id="MobiDB-lite"/>
    </source>
</evidence>
<proteinExistence type="predicted"/>
<gene>
    <name evidence="2" type="ORF">ACFQDH_05675</name>
</gene>
<protein>
    <submittedName>
        <fullName evidence="2">Uncharacterized protein</fullName>
    </submittedName>
</protein>
<accession>A0ABW2ADQ3</accession>
<organism evidence="2 3">
    <name type="scientific">Flexivirga alba</name>
    <dbReference type="NCBI Taxonomy" id="702742"/>
    <lineage>
        <taxon>Bacteria</taxon>
        <taxon>Bacillati</taxon>
        <taxon>Actinomycetota</taxon>
        <taxon>Actinomycetes</taxon>
        <taxon>Micrococcales</taxon>
        <taxon>Dermacoccaceae</taxon>
        <taxon>Flexivirga</taxon>
    </lineage>
</organism>
<reference evidence="3" key="1">
    <citation type="journal article" date="2019" name="Int. J. Syst. Evol. Microbiol.">
        <title>The Global Catalogue of Microorganisms (GCM) 10K type strain sequencing project: providing services to taxonomists for standard genome sequencing and annotation.</title>
        <authorList>
            <consortium name="The Broad Institute Genomics Platform"/>
            <consortium name="The Broad Institute Genome Sequencing Center for Infectious Disease"/>
            <person name="Wu L."/>
            <person name="Ma J."/>
        </authorList>
    </citation>
    <scope>NUCLEOTIDE SEQUENCE [LARGE SCALE GENOMIC DNA]</scope>
    <source>
        <strain evidence="3">CCUG 58127</strain>
    </source>
</reference>
<feature type="region of interest" description="Disordered" evidence="1">
    <location>
        <begin position="1"/>
        <end position="25"/>
    </location>
</feature>
<comment type="caution">
    <text evidence="2">The sequence shown here is derived from an EMBL/GenBank/DDBJ whole genome shotgun (WGS) entry which is preliminary data.</text>
</comment>
<evidence type="ECO:0000313" key="3">
    <source>
        <dbReference type="Proteomes" id="UP001596298"/>
    </source>
</evidence>
<sequence length="342" mass="36411">MTTAVAGLASCSSDPPPRKHVTTSTHQLSLPVSNPTVTHVALSGKWLAYTQASSGVPQDFPNEVVAVDLSDRTSRVVGRSAWPKGQSDWVVTDGDWVFWTDQSIAGADSPRGLRWTIRGLNLRTKKTVTLARNTFDSPVPLPVAGGGKVVWAQQARKGSTSNVLREFVIRAGRTQQLATVPAGWVPDQLAIGRNAAYFDAFTSDGKKSDVWRVASPGATPRRITDTGQARGVTADPTSTITAWSDGSTTSDPSSFTVATNDRPGRTVRSGVEYDLHVGSAFASYITQNAGLRIVPNGSTASRQIATGLAIPCRTSVAANRIAYCTQDPTTGRITVRVDQFGK</sequence>
<keyword evidence="3" id="KW-1185">Reference proteome</keyword>
<dbReference type="RefSeq" id="WP_382399293.1">
    <property type="nucleotide sequence ID" value="NZ_JBHSWH010000001.1"/>
</dbReference>